<evidence type="ECO:0000256" key="6">
    <source>
        <dbReference type="ARBA" id="ARBA00023136"/>
    </source>
</evidence>
<evidence type="ECO:0000313" key="15">
    <source>
        <dbReference type="RefSeq" id="XP_014410116.1"/>
    </source>
</evidence>
<keyword evidence="3 11" id="KW-0812">Transmembrane</keyword>
<dbReference type="PROSITE" id="PS50093">
    <property type="entry name" value="PKD"/>
    <property type="match status" value="1"/>
</dbReference>
<dbReference type="Gene3D" id="2.60.40.10">
    <property type="entry name" value="Immunoglobulins"/>
    <property type="match status" value="1"/>
</dbReference>
<evidence type="ECO:0000256" key="2">
    <source>
        <dbReference type="ARBA" id="ARBA00004573"/>
    </source>
</evidence>
<evidence type="ECO:0000259" key="13">
    <source>
        <dbReference type="PROSITE" id="PS50093"/>
    </source>
</evidence>
<evidence type="ECO:0000256" key="10">
    <source>
        <dbReference type="ARBA" id="ARBA00070688"/>
    </source>
</evidence>
<evidence type="ECO:0000256" key="8">
    <source>
        <dbReference type="ARBA" id="ARBA00025776"/>
    </source>
</evidence>
<gene>
    <name evidence="15" type="primary">GPNMB</name>
</gene>
<evidence type="ECO:0000313" key="14">
    <source>
        <dbReference type="Proteomes" id="UP000694856"/>
    </source>
</evidence>
<keyword evidence="7" id="KW-0325">Glycoprotein</keyword>
<protein>
    <recommendedName>
        <fullName evidence="10">Transmembrane glycoprotein NMB</fullName>
    </recommendedName>
</protein>
<evidence type="ECO:0000256" key="7">
    <source>
        <dbReference type="ARBA" id="ARBA00023180"/>
    </source>
</evidence>
<keyword evidence="6 11" id="KW-0472">Membrane</keyword>
<sequence length="559" mass="62233">MEFLCCFLGFLLLAARLPLHAAKRFHDVLSNDRPSGYMREHNQLNGWSSDENDWNEKLYPVWKRGDSRWKNSWKGGRVQAVLTSDSPALVGSTLTFAVNLVFPRCQKEDASGNIVYEKNCRNDTDPSPDQYVYSWTAWTEDGAWGNGTSHGHHDVFPDGRPFPHPRKWNFVYVFHTLGQYFQKLGRCSVTVSINTANVSVGPQIMEVTVYRRHRWAYVPIAKVKDVYVVTDQIPIFVTMSQKNNRNSSDETFLRDLPIMFSVLIHDPSHFLNESSISYKWNFGDNTGLFVSTSDTLNHTYVLNGTFSLNLTVQAAVPGPCPAPSPRPPLTTPSLYSPVPAGNNPLEPREIPDEHCQIKRYGYFTATITIVEGILEVNIIQVTGVPMPKPQPENSLVDFVVTCQGSIPTEVCTMISDPACQITQNTVCDPVDVALGDMCLLTVRRAFRGSGTYCLNLTLGDDASLALTSILVSIPGRDPAFFLRMANGTLVSVGCLTAVFVTVIALLVYKKHKEYKPVKNSTGISVKGKGLNVFLTRAKTMFFPGNQEKNPLLKNQPGIL</sequence>
<accession>A0A8B7K688</accession>
<dbReference type="GO" id="GO:0005178">
    <property type="term" value="F:integrin binding"/>
    <property type="evidence" value="ECO:0007669"/>
    <property type="project" value="TreeGrafter"/>
</dbReference>
<dbReference type="OrthoDB" id="9940970at2759"/>
<comment type="subcellular location">
    <subcellularLocation>
        <location evidence="1">Early endosome membrane</location>
        <topology evidence="1">Single-pass type I membrane protein</topology>
    </subcellularLocation>
    <subcellularLocation>
        <location evidence="2">Melanosome membrane</location>
        <topology evidence="2">Single-pass type I membrane protein</topology>
    </subcellularLocation>
</comment>
<evidence type="ECO:0000256" key="1">
    <source>
        <dbReference type="ARBA" id="ARBA00004158"/>
    </source>
</evidence>
<dbReference type="InterPro" id="IPR045219">
    <property type="entry name" value="PKAT"/>
</dbReference>
<dbReference type="GO" id="GO:0007155">
    <property type="term" value="P:cell adhesion"/>
    <property type="evidence" value="ECO:0007669"/>
    <property type="project" value="TreeGrafter"/>
</dbReference>
<comment type="similarity">
    <text evidence="8">Belongs to the PMEL/NMB family.</text>
</comment>
<keyword evidence="5 11" id="KW-1133">Transmembrane helix</keyword>
<reference evidence="15" key="1">
    <citation type="submission" date="2025-08" db="UniProtKB">
        <authorList>
            <consortium name="RefSeq"/>
        </authorList>
    </citation>
    <scope>IDENTIFICATION</scope>
    <source>
        <tissue evidence="15">Ear skin</tissue>
    </source>
</reference>
<evidence type="ECO:0000256" key="3">
    <source>
        <dbReference type="ARBA" id="ARBA00022692"/>
    </source>
</evidence>
<dbReference type="GO" id="GO:0031901">
    <property type="term" value="C:early endosome membrane"/>
    <property type="evidence" value="ECO:0007669"/>
    <property type="project" value="UniProtKB-SubCell"/>
</dbReference>
<evidence type="ECO:0000256" key="11">
    <source>
        <dbReference type="SAM" id="Phobius"/>
    </source>
</evidence>
<evidence type="ECO:0000256" key="4">
    <source>
        <dbReference type="ARBA" id="ARBA00022729"/>
    </source>
</evidence>
<keyword evidence="4 12" id="KW-0732">Signal</keyword>
<dbReference type="Pfam" id="PF00801">
    <property type="entry name" value="PKD"/>
    <property type="match status" value="1"/>
</dbReference>
<dbReference type="PANTHER" id="PTHR11861">
    <property type="entry name" value="MELANOCYTE PROTEIN PMEL 17-RELATED"/>
    <property type="match status" value="1"/>
</dbReference>
<dbReference type="InterPro" id="IPR022409">
    <property type="entry name" value="PKD/Chitinase_dom"/>
</dbReference>
<evidence type="ECO:0000256" key="12">
    <source>
        <dbReference type="SAM" id="SignalP"/>
    </source>
</evidence>
<name>A0A8B7K688_CAMFR</name>
<evidence type="ECO:0000256" key="9">
    <source>
        <dbReference type="ARBA" id="ARBA00058329"/>
    </source>
</evidence>
<dbReference type="RefSeq" id="XP_014410116.1">
    <property type="nucleotide sequence ID" value="XM_014554630.2"/>
</dbReference>
<dbReference type="InterPro" id="IPR059017">
    <property type="entry name" value="PMEL_NMB_N"/>
</dbReference>
<feature type="chain" id="PRO_5034190576" description="Transmembrane glycoprotein NMB" evidence="12">
    <location>
        <begin position="23"/>
        <end position="559"/>
    </location>
</feature>
<dbReference type="CDD" id="cd00146">
    <property type="entry name" value="PKD"/>
    <property type="match status" value="1"/>
</dbReference>
<dbReference type="Pfam" id="PF26141">
    <property type="entry name" value="PMEL_NMB_N"/>
    <property type="match status" value="1"/>
</dbReference>
<dbReference type="PANTHER" id="PTHR11861:SF11">
    <property type="entry name" value="TRANSMEMBRANE GLYCOPROTEIN NMB"/>
    <property type="match status" value="1"/>
</dbReference>
<feature type="signal peptide" evidence="12">
    <location>
        <begin position="1"/>
        <end position="22"/>
    </location>
</feature>
<keyword evidence="14" id="KW-1185">Reference proteome</keyword>
<feature type="domain" description="PKD" evidence="13">
    <location>
        <begin position="274"/>
        <end position="312"/>
    </location>
</feature>
<dbReference type="FunFam" id="2.60.40.10:FF:000893">
    <property type="entry name" value="Transmembrane glycoprotein NMB"/>
    <property type="match status" value="1"/>
</dbReference>
<dbReference type="GeneID" id="102513562"/>
<dbReference type="CTD" id="10457"/>
<dbReference type="InterPro" id="IPR000601">
    <property type="entry name" value="PKD_dom"/>
</dbReference>
<organism evidence="14 15">
    <name type="scientific">Camelus ferus</name>
    <name type="common">Wild bactrian camel</name>
    <name type="synonym">Camelus bactrianus ferus</name>
    <dbReference type="NCBI Taxonomy" id="419612"/>
    <lineage>
        <taxon>Eukaryota</taxon>
        <taxon>Metazoa</taxon>
        <taxon>Chordata</taxon>
        <taxon>Craniata</taxon>
        <taxon>Vertebrata</taxon>
        <taxon>Euteleostomi</taxon>
        <taxon>Mammalia</taxon>
        <taxon>Eutheria</taxon>
        <taxon>Laurasiatheria</taxon>
        <taxon>Artiodactyla</taxon>
        <taxon>Tylopoda</taxon>
        <taxon>Camelidae</taxon>
        <taxon>Camelus</taxon>
    </lineage>
</organism>
<dbReference type="InterPro" id="IPR013783">
    <property type="entry name" value="Ig-like_fold"/>
</dbReference>
<dbReference type="Proteomes" id="UP000694856">
    <property type="component" value="Chromosome 7"/>
</dbReference>
<dbReference type="GO" id="GO:0005886">
    <property type="term" value="C:plasma membrane"/>
    <property type="evidence" value="ECO:0007669"/>
    <property type="project" value="TreeGrafter"/>
</dbReference>
<proteinExistence type="inferred from homology"/>
<dbReference type="AlphaFoldDB" id="A0A8B7K688"/>
<dbReference type="InterPro" id="IPR035986">
    <property type="entry name" value="PKD_dom_sf"/>
</dbReference>
<dbReference type="SMART" id="SM00089">
    <property type="entry name" value="PKD"/>
    <property type="match status" value="1"/>
</dbReference>
<feature type="transmembrane region" description="Helical" evidence="11">
    <location>
        <begin position="489"/>
        <end position="508"/>
    </location>
</feature>
<dbReference type="Pfam" id="PF20433">
    <property type="entry name" value="PKAT_KLD"/>
    <property type="match status" value="1"/>
</dbReference>
<evidence type="ECO:0000256" key="5">
    <source>
        <dbReference type="ARBA" id="ARBA00022989"/>
    </source>
</evidence>
<dbReference type="GO" id="GO:0033162">
    <property type="term" value="C:melanosome membrane"/>
    <property type="evidence" value="ECO:0007669"/>
    <property type="project" value="UniProtKB-SubCell"/>
</dbReference>
<dbReference type="SUPFAM" id="SSF49299">
    <property type="entry name" value="PKD domain"/>
    <property type="match status" value="1"/>
</dbReference>
<dbReference type="KEGG" id="cfr:102513562"/>
<dbReference type="InterPro" id="IPR046846">
    <property type="entry name" value="PKAT_KLD"/>
</dbReference>
<comment type="function">
    <text evidence="9">Could be a melanogenic enzyme.</text>
</comment>